<dbReference type="PROSITE" id="PS50206">
    <property type="entry name" value="RHODANESE_3"/>
    <property type="match status" value="1"/>
</dbReference>
<dbReference type="Proteomes" id="UP000318437">
    <property type="component" value="Unassembled WGS sequence"/>
</dbReference>
<evidence type="ECO:0000313" key="2">
    <source>
        <dbReference type="EMBL" id="TWU25991.1"/>
    </source>
</evidence>
<dbReference type="GO" id="GO:0016779">
    <property type="term" value="F:nucleotidyltransferase activity"/>
    <property type="evidence" value="ECO:0007669"/>
    <property type="project" value="UniProtKB-KW"/>
</dbReference>
<dbReference type="PANTHER" id="PTHR43031:SF17">
    <property type="entry name" value="SULFURTRANSFERASE YTWF-RELATED"/>
    <property type="match status" value="1"/>
</dbReference>
<dbReference type="InterPro" id="IPR001763">
    <property type="entry name" value="Rhodanese-like_dom"/>
</dbReference>
<keyword evidence="3" id="KW-1185">Reference proteome</keyword>
<keyword evidence="2" id="KW-0808">Transferase</keyword>
<sequence>MATLPPEISCAELQSLRESGSDHLLVDCREADEHALVALPGATLLPMSQLVERVSEIEGHKQSHLVVYCHLGVRSQRVSQFLREQGFTKVQSLAGGIDGWAEAIDPQMVRY</sequence>
<proteinExistence type="predicted"/>
<comment type="caution">
    <text evidence="2">The sequence shown here is derived from an EMBL/GenBank/DDBJ whole genome shotgun (WGS) entry which is preliminary data.</text>
</comment>
<dbReference type="InterPro" id="IPR050229">
    <property type="entry name" value="GlpE_sulfurtransferase"/>
</dbReference>
<dbReference type="SUPFAM" id="SSF52821">
    <property type="entry name" value="Rhodanese/Cell cycle control phosphatase"/>
    <property type="match status" value="1"/>
</dbReference>
<evidence type="ECO:0000313" key="3">
    <source>
        <dbReference type="Proteomes" id="UP000318437"/>
    </source>
</evidence>
<protein>
    <submittedName>
        <fullName evidence="2">Putative adenylyltransferase/sulfurtransferase MoeZ</fullName>
    </submittedName>
</protein>
<evidence type="ECO:0000259" key="1">
    <source>
        <dbReference type="PROSITE" id="PS50206"/>
    </source>
</evidence>
<dbReference type="EMBL" id="SJPS01000004">
    <property type="protein sequence ID" value="TWU25991.1"/>
    <property type="molecule type" value="Genomic_DNA"/>
</dbReference>
<dbReference type="Gene3D" id="3.40.250.10">
    <property type="entry name" value="Rhodanese-like domain"/>
    <property type="match status" value="1"/>
</dbReference>
<dbReference type="Pfam" id="PF00581">
    <property type="entry name" value="Rhodanese"/>
    <property type="match status" value="1"/>
</dbReference>
<dbReference type="InterPro" id="IPR036873">
    <property type="entry name" value="Rhodanese-like_dom_sf"/>
</dbReference>
<reference evidence="2 3" key="1">
    <citation type="submission" date="2019-02" db="EMBL/GenBank/DDBJ databases">
        <title>Deep-cultivation of Planctomycetes and their phenomic and genomic characterization uncovers novel biology.</title>
        <authorList>
            <person name="Wiegand S."/>
            <person name="Jogler M."/>
            <person name="Boedeker C."/>
            <person name="Pinto D."/>
            <person name="Vollmers J."/>
            <person name="Rivas-Marin E."/>
            <person name="Kohn T."/>
            <person name="Peeters S.H."/>
            <person name="Heuer A."/>
            <person name="Rast P."/>
            <person name="Oberbeckmann S."/>
            <person name="Bunk B."/>
            <person name="Jeske O."/>
            <person name="Meyerdierks A."/>
            <person name="Storesund J.E."/>
            <person name="Kallscheuer N."/>
            <person name="Luecker S."/>
            <person name="Lage O.M."/>
            <person name="Pohl T."/>
            <person name="Merkel B.J."/>
            <person name="Hornburger P."/>
            <person name="Mueller R.-W."/>
            <person name="Bruemmer F."/>
            <person name="Labrenz M."/>
            <person name="Spormann A.M."/>
            <person name="Op Den Camp H."/>
            <person name="Overmann J."/>
            <person name="Amann R."/>
            <person name="Jetten M.S.M."/>
            <person name="Mascher T."/>
            <person name="Medema M.H."/>
            <person name="Devos D.P."/>
            <person name="Kaster A.-K."/>
            <person name="Ovreas L."/>
            <person name="Rohde M."/>
            <person name="Galperin M.Y."/>
            <person name="Jogler C."/>
        </authorList>
    </citation>
    <scope>NUCLEOTIDE SEQUENCE [LARGE SCALE GENOMIC DNA]</scope>
    <source>
        <strain evidence="2 3">Pla144</strain>
    </source>
</reference>
<name>A0A5C6CRC0_9BACT</name>
<keyword evidence="2" id="KW-0548">Nucleotidyltransferase</keyword>
<dbReference type="SMART" id="SM00450">
    <property type="entry name" value="RHOD"/>
    <property type="match status" value="1"/>
</dbReference>
<dbReference type="PANTHER" id="PTHR43031">
    <property type="entry name" value="FAD-DEPENDENT OXIDOREDUCTASE"/>
    <property type="match status" value="1"/>
</dbReference>
<accession>A0A5C6CRC0</accession>
<feature type="domain" description="Rhodanese" evidence="1">
    <location>
        <begin position="19"/>
        <end position="109"/>
    </location>
</feature>
<organism evidence="2 3">
    <name type="scientific">Bythopirellula polymerisocia</name>
    <dbReference type="NCBI Taxonomy" id="2528003"/>
    <lineage>
        <taxon>Bacteria</taxon>
        <taxon>Pseudomonadati</taxon>
        <taxon>Planctomycetota</taxon>
        <taxon>Planctomycetia</taxon>
        <taxon>Pirellulales</taxon>
        <taxon>Lacipirellulaceae</taxon>
        <taxon>Bythopirellula</taxon>
    </lineage>
</organism>
<gene>
    <name evidence="2" type="primary">moeZ_1</name>
    <name evidence="2" type="ORF">Pla144_32060</name>
</gene>
<dbReference type="AlphaFoldDB" id="A0A5C6CRC0"/>
<dbReference type="RefSeq" id="WP_146451546.1">
    <property type="nucleotide sequence ID" value="NZ_SJPS01000004.1"/>
</dbReference>
<dbReference type="OrthoDB" id="9800872at2"/>